<dbReference type="Pfam" id="PF01594">
    <property type="entry name" value="AI-2E_transport"/>
    <property type="match status" value="1"/>
</dbReference>
<evidence type="ECO:0000313" key="11">
    <source>
        <dbReference type="Proteomes" id="UP000317371"/>
    </source>
</evidence>
<evidence type="ECO:0000256" key="6">
    <source>
        <dbReference type="ARBA" id="ARBA00022989"/>
    </source>
</evidence>
<comment type="caution">
    <text evidence="10">The sequence shown here is derived from an EMBL/GenBank/DDBJ whole genome shotgun (WGS) entry which is preliminary data.</text>
</comment>
<comment type="similarity">
    <text evidence="2">Belongs to the autoinducer-2 exporter (AI-2E) (TC 2.A.86) family.</text>
</comment>
<keyword evidence="3" id="KW-0813">Transport</keyword>
<feature type="region of interest" description="Disordered" evidence="8">
    <location>
        <begin position="359"/>
        <end position="391"/>
    </location>
</feature>
<evidence type="ECO:0000313" key="10">
    <source>
        <dbReference type="EMBL" id="TQE93334.1"/>
    </source>
</evidence>
<accession>A0A540V9A1</accession>
<feature type="transmembrane region" description="Helical" evidence="9">
    <location>
        <begin position="73"/>
        <end position="95"/>
    </location>
</feature>
<keyword evidence="6 9" id="KW-1133">Transmembrane helix</keyword>
<dbReference type="RefSeq" id="WP_141612277.1">
    <property type="nucleotide sequence ID" value="NZ_VIGC02000042.1"/>
</dbReference>
<dbReference type="PANTHER" id="PTHR21716:SF53">
    <property type="entry name" value="PERMEASE PERM-RELATED"/>
    <property type="match status" value="1"/>
</dbReference>
<feature type="transmembrane region" description="Helical" evidence="9">
    <location>
        <begin position="271"/>
        <end position="294"/>
    </location>
</feature>
<evidence type="ECO:0000256" key="9">
    <source>
        <dbReference type="SAM" id="Phobius"/>
    </source>
</evidence>
<feature type="transmembrane region" description="Helical" evidence="9">
    <location>
        <begin position="41"/>
        <end position="61"/>
    </location>
</feature>
<keyword evidence="4" id="KW-1003">Cell membrane</keyword>
<dbReference type="OrthoDB" id="146294at2"/>
<dbReference type="EMBL" id="VIGC01000042">
    <property type="protein sequence ID" value="TQE93334.1"/>
    <property type="molecule type" value="Genomic_DNA"/>
</dbReference>
<feature type="transmembrane region" description="Helical" evidence="9">
    <location>
        <begin position="314"/>
        <end position="338"/>
    </location>
</feature>
<feature type="transmembrane region" description="Helical" evidence="9">
    <location>
        <begin position="12"/>
        <end position="35"/>
    </location>
</feature>
<gene>
    <name evidence="10" type="ORF">FKZ61_21750</name>
</gene>
<proteinExistence type="inferred from homology"/>
<evidence type="ECO:0000256" key="4">
    <source>
        <dbReference type="ARBA" id="ARBA00022475"/>
    </source>
</evidence>
<dbReference type="Proteomes" id="UP000317371">
    <property type="component" value="Unassembled WGS sequence"/>
</dbReference>
<keyword evidence="7 9" id="KW-0472">Membrane</keyword>
<sequence length="391" mass="42493">MKQRTQTPVVYIAPLTFVQAVLILLGGLVLAYGAYRLLELWLVLFAAIVFASAIRPFVVALTERGIHCTAAILLVYIVILVAFGGLLAVALPPLLSFSLQLLEREFLTQQLTTAVTELRFTLYRWGQLHTILPFIRISPELLDSLASTQAQVEEQAWPMTWQMFKVLGQIGLILVLAFYWLVARDETLRLLLTLSPFPARETVHTVWNSIEDRLGAYLRGQLFLMGIIGGATFLMLLALGVPNPLALAVIAGLFEAVPMVGPILGAVPAVLAALQISPATALAVVVGFVILQALESNLLVPRVMSSNVGLNPLWVMVALIGGSMLNGLVGALLAVPVAGAAQVILQHMWLTNTSPLSIQSRRKTEEARTPEPTLDCDEENTPEPTLLVARE</sequence>
<dbReference type="GO" id="GO:0055085">
    <property type="term" value="P:transmembrane transport"/>
    <property type="evidence" value="ECO:0007669"/>
    <property type="project" value="TreeGrafter"/>
</dbReference>
<dbReference type="InParanoid" id="A0A540V9A1"/>
<dbReference type="GO" id="GO:0005886">
    <property type="term" value="C:plasma membrane"/>
    <property type="evidence" value="ECO:0007669"/>
    <property type="project" value="UniProtKB-SubCell"/>
</dbReference>
<feature type="transmembrane region" description="Helical" evidence="9">
    <location>
        <begin position="222"/>
        <end position="239"/>
    </location>
</feature>
<dbReference type="PANTHER" id="PTHR21716">
    <property type="entry name" value="TRANSMEMBRANE PROTEIN"/>
    <property type="match status" value="1"/>
</dbReference>
<name>A0A540V9A1_9CHLR</name>
<keyword evidence="11" id="KW-1185">Reference proteome</keyword>
<evidence type="ECO:0000256" key="5">
    <source>
        <dbReference type="ARBA" id="ARBA00022692"/>
    </source>
</evidence>
<feature type="transmembrane region" description="Helical" evidence="9">
    <location>
        <begin position="245"/>
        <end position="264"/>
    </location>
</feature>
<reference evidence="10 11" key="1">
    <citation type="submission" date="2019-06" db="EMBL/GenBank/DDBJ databases">
        <title>Genome sequence of Litorilinea aerophila BAA-2444.</title>
        <authorList>
            <person name="Maclea K.S."/>
            <person name="Maurais E.G."/>
            <person name="Iannazzi L.C."/>
        </authorList>
    </citation>
    <scope>NUCLEOTIDE SEQUENCE [LARGE SCALE GENOMIC DNA]</scope>
    <source>
        <strain evidence="10 11">ATCC BAA-2444</strain>
    </source>
</reference>
<dbReference type="InterPro" id="IPR002549">
    <property type="entry name" value="AI-2E-like"/>
</dbReference>
<comment type="subcellular location">
    <subcellularLocation>
        <location evidence="1">Cell membrane</location>
        <topology evidence="1">Multi-pass membrane protein</topology>
    </subcellularLocation>
</comment>
<organism evidence="10 11">
    <name type="scientific">Litorilinea aerophila</name>
    <dbReference type="NCBI Taxonomy" id="1204385"/>
    <lineage>
        <taxon>Bacteria</taxon>
        <taxon>Bacillati</taxon>
        <taxon>Chloroflexota</taxon>
        <taxon>Caldilineae</taxon>
        <taxon>Caldilineales</taxon>
        <taxon>Caldilineaceae</taxon>
        <taxon>Litorilinea</taxon>
    </lineage>
</organism>
<keyword evidence="5 9" id="KW-0812">Transmembrane</keyword>
<protein>
    <submittedName>
        <fullName evidence="10">AI-2E family transporter</fullName>
    </submittedName>
</protein>
<dbReference type="AlphaFoldDB" id="A0A540V9A1"/>
<evidence type="ECO:0000256" key="1">
    <source>
        <dbReference type="ARBA" id="ARBA00004651"/>
    </source>
</evidence>
<feature type="transmembrane region" description="Helical" evidence="9">
    <location>
        <begin position="163"/>
        <end position="182"/>
    </location>
</feature>
<evidence type="ECO:0000256" key="3">
    <source>
        <dbReference type="ARBA" id="ARBA00022448"/>
    </source>
</evidence>
<evidence type="ECO:0000256" key="2">
    <source>
        <dbReference type="ARBA" id="ARBA00009773"/>
    </source>
</evidence>
<evidence type="ECO:0000256" key="8">
    <source>
        <dbReference type="SAM" id="MobiDB-lite"/>
    </source>
</evidence>
<evidence type="ECO:0000256" key="7">
    <source>
        <dbReference type="ARBA" id="ARBA00023136"/>
    </source>
</evidence>